<organism evidence="1 2">
    <name type="scientific">Azospirillum ramasamyi</name>
    <dbReference type="NCBI Taxonomy" id="682998"/>
    <lineage>
        <taxon>Bacteria</taxon>
        <taxon>Pseudomonadati</taxon>
        <taxon>Pseudomonadota</taxon>
        <taxon>Alphaproteobacteria</taxon>
        <taxon>Rhodospirillales</taxon>
        <taxon>Azospirillaceae</taxon>
        <taxon>Azospirillum</taxon>
    </lineage>
</organism>
<geneLocation type="plasmid" evidence="1 2">
    <name>unnamed1</name>
</geneLocation>
<dbReference type="RefSeq" id="WP_111068184.1">
    <property type="nucleotide sequence ID" value="NZ_CP029830.1"/>
</dbReference>
<keyword evidence="2" id="KW-1185">Reference proteome</keyword>
<gene>
    <name evidence="1" type="ORF">DM194_13860</name>
</gene>
<dbReference type="Proteomes" id="UP000249605">
    <property type="component" value="Plasmid unnamed1"/>
</dbReference>
<evidence type="ECO:0000313" key="2">
    <source>
        <dbReference type="Proteomes" id="UP000249605"/>
    </source>
</evidence>
<protein>
    <submittedName>
        <fullName evidence="1">Uncharacterized protein</fullName>
    </submittedName>
</protein>
<keyword evidence="1" id="KW-0614">Plasmid</keyword>
<dbReference type="EMBL" id="CP029830">
    <property type="protein sequence ID" value="AWU95417.1"/>
    <property type="molecule type" value="Genomic_DNA"/>
</dbReference>
<proteinExistence type="predicted"/>
<dbReference type="OrthoDB" id="7592571at2"/>
<name>A0A2U9S8W1_9PROT</name>
<dbReference type="AlphaFoldDB" id="A0A2U9S8W1"/>
<dbReference type="KEGG" id="azm:DM194_13860"/>
<sequence>MLVYGDRDTCGTPRRIIAGLKQGLAGADRLAPGAERHGALVTLFIEAAELAQGLADSEFHSVGEDDSTPVQQAAMAVVTDLAHRVAWSWRSLERRNATTPLDPRPLDSLAALPLPELIRMRRAEGHAFYSLYPEAYLEAAARLPPRFTDAPVVIGLRSIGTGLAALAAVALKSRPPITLRPVGHPFRRELRISNRLRAAMLADPKAHYVIADEGPGLSGSSFGAVADWLESQGVGADRIAFLPGHGGDLGPQASEPHRRRWAAAARPVVDFESLFRAGEGPFPPLERWFEDLLGPALAPLEDLSGGAWRRLHDSTLALPANPRQERRKYLLRTGSGPWLLKFAGLGPAGDGVLHRASALHAAGFTAEPAGLRHGFLAERWLEDARPLTHPQTQITPDSVNRLAGYLAFRARHLPAPPDSGAALPDLLTMARTNVAEALDPDAAAALDHWTPDRLAGLESAVRRVVTDNRLHRWEWLRLPDGRLMKADALDHAAAHDLIGCQDIAWDVAGSIVEFDLSDARSGALCLAVDAGVGLDRRLLEFLLPCYIAFQIGYWTFAMGSDPSAAAECRRYEDQWRRRVGNSAGLV</sequence>
<evidence type="ECO:0000313" key="1">
    <source>
        <dbReference type="EMBL" id="AWU95417.1"/>
    </source>
</evidence>
<reference evidence="1 2" key="1">
    <citation type="submission" date="2018-06" db="EMBL/GenBank/DDBJ databases">
        <title>Complete genome sequencing of Azospirillum sp. M2T2B2.</title>
        <authorList>
            <person name="Heo J."/>
            <person name="Kim S.-J."/>
            <person name="Kwon S.-W."/>
            <person name="Anandham R."/>
        </authorList>
    </citation>
    <scope>NUCLEOTIDE SEQUENCE [LARGE SCALE GENOMIC DNA]</scope>
    <source>
        <strain evidence="1 2">M2T2B2</strain>
        <plasmid evidence="1 2">unnamed1</plasmid>
    </source>
</reference>
<accession>A0A2U9S8W1</accession>